<keyword evidence="2" id="KW-1185">Reference proteome</keyword>
<organism evidence="1 2">
    <name type="scientific">Halocatena marina</name>
    <dbReference type="NCBI Taxonomy" id="2934937"/>
    <lineage>
        <taxon>Archaea</taxon>
        <taxon>Methanobacteriati</taxon>
        <taxon>Methanobacteriota</taxon>
        <taxon>Stenosarchaea group</taxon>
        <taxon>Halobacteria</taxon>
        <taxon>Halobacteriales</taxon>
        <taxon>Natronomonadaceae</taxon>
        <taxon>Halocatena</taxon>
    </lineage>
</organism>
<comment type="caution">
    <text evidence="1">The sequence shown here is derived from an EMBL/GenBank/DDBJ whole genome shotgun (WGS) entry which is preliminary data.</text>
</comment>
<evidence type="ECO:0008006" key="3">
    <source>
        <dbReference type="Google" id="ProtNLM"/>
    </source>
</evidence>
<dbReference type="SUPFAM" id="SSF56529">
    <property type="entry name" value="FAH"/>
    <property type="match status" value="1"/>
</dbReference>
<dbReference type="Gene3D" id="3.90.850.10">
    <property type="entry name" value="Fumarylacetoacetase-like, C-terminal domain"/>
    <property type="match status" value="1"/>
</dbReference>
<dbReference type="InterPro" id="IPR036663">
    <property type="entry name" value="Fumarylacetoacetase_C_sf"/>
</dbReference>
<protein>
    <recommendedName>
        <fullName evidence="3">Fumarylacetoacetase-like C-terminal domain-containing protein</fullName>
    </recommendedName>
</protein>
<evidence type="ECO:0000313" key="2">
    <source>
        <dbReference type="Proteomes" id="UP001596417"/>
    </source>
</evidence>
<evidence type="ECO:0000313" key="1">
    <source>
        <dbReference type="EMBL" id="MFC7192975.1"/>
    </source>
</evidence>
<reference evidence="1 2" key="1">
    <citation type="journal article" date="2019" name="Int. J. Syst. Evol. Microbiol.">
        <title>The Global Catalogue of Microorganisms (GCM) 10K type strain sequencing project: providing services to taxonomists for standard genome sequencing and annotation.</title>
        <authorList>
            <consortium name="The Broad Institute Genomics Platform"/>
            <consortium name="The Broad Institute Genome Sequencing Center for Infectious Disease"/>
            <person name="Wu L."/>
            <person name="Ma J."/>
        </authorList>
    </citation>
    <scope>NUCLEOTIDE SEQUENCE [LARGE SCALE GENOMIC DNA]</scope>
    <source>
        <strain evidence="1 2">RDMS1</strain>
    </source>
</reference>
<proteinExistence type="predicted"/>
<name>A0ABD5YZS9_9EURY</name>
<gene>
    <name evidence="1" type="ORF">ACFQL7_26430</name>
</gene>
<dbReference type="RefSeq" id="WP_390206912.1">
    <property type="nucleotide sequence ID" value="NZ_JBHSZC010000005.1"/>
</dbReference>
<dbReference type="AlphaFoldDB" id="A0ABD5YZS9"/>
<sequence>MRIGRFEKIGSTRIGVFEDGVVRDVTAEFDDFRDAVSRPADATDVDGESYSTEEITHLPPTTDNNTVFCAALNYEAHAEESDIEVPEWPLVFLKLPGRSWGKVNRSRITHALPKRLTTKRNSRL</sequence>
<dbReference type="Proteomes" id="UP001596417">
    <property type="component" value="Unassembled WGS sequence"/>
</dbReference>
<accession>A0ABD5YZS9</accession>
<dbReference type="EMBL" id="JBHTAX010000006">
    <property type="protein sequence ID" value="MFC7192975.1"/>
    <property type="molecule type" value="Genomic_DNA"/>
</dbReference>